<protein>
    <submittedName>
        <fullName evidence="1">Uncharacterized protein</fullName>
    </submittedName>
</protein>
<evidence type="ECO:0000313" key="2">
    <source>
        <dbReference type="Proteomes" id="UP001454036"/>
    </source>
</evidence>
<organism evidence="1 2">
    <name type="scientific">Lithospermum erythrorhizon</name>
    <name type="common">Purple gromwell</name>
    <name type="synonym">Lithospermum officinale var. erythrorhizon</name>
    <dbReference type="NCBI Taxonomy" id="34254"/>
    <lineage>
        <taxon>Eukaryota</taxon>
        <taxon>Viridiplantae</taxon>
        <taxon>Streptophyta</taxon>
        <taxon>Embryophyta</taxon>
        <taxon>Tracheophyta</taxon>
        <taxon>Spermatophyta</taxon>
        <taxon>Magnoliopsida</taxon>
        <taxon>eudicotyledons</taxon>
        <taxon>Gunneridae</taxon>
        <taxon>Pentapetalae</taxon>
        <taxon>asterids</taxon>
        <taxon>lamiids</taxon>
        <taxon>Boraginales</taxon>
        <taxon>Boraginaceae</taxon>
        <taxon>Boraginoideae</taxon>
        <taxon>Lithospermeae</taxon>
        <taxon>Lithospermum</taxon>
    </lineage>
</organism>
<name>A0AAV3PQR6_LITER</name>
<sequence length="110" mass="12590">MKDLGDAKKILGMNIIRDTKKSTLVLNHSAYLEKDQSPKTESEINDIKKVPYSNPIESVMYLMVSTRPDITYEGIVKLEKIPLEFNPPDMDTKCLHVEKFMSCQKILTLT</sequence>
<proteinExistence type="predicted"/>
<keyword evidence="2" id="KW-1185">Reference proteome</keyword>
<comment type="caution">
    <text evidence="1">The sequence shown here is derived from an EMBL/GenBank/DDBJ whole genome shotgun (WGS) entry which is preliminary data.</text>
</comment>
<dbReference type="EMBL" id="BAABME010018508">
    <property type="protein sequence ID" value="GAA0154079.1"/>
    <property type="molecule type" value="Genomic_DNA"/>
</dbReference>
<dbReference type="AlphaFoldDB" id="A0AAV3PQR6"/>
<reference evidence="1 2" key="1">
    <citation type="submission" date="2024-01" db="EMBL/GenBank/DDBJ databases">
        <title>The complete chloroplast genome sequence of Lithospermum erythrorhizon: insights into the phylogenetic relationship among Boraginaceae species and the maternal lineages of purple gromwells.</title>
        <authorList>
            <person name="Okada T."/>
            <person name="Watanabe K."/>
        </authorList>
    </citation>
    <scope>NUCLEOTIDE SEQUENCE [LARGE SCALE GENOMIC DNA]</scope>
</reference>
<gene>
    <name evidence="1" type="ORF">LIER_37799</name>
</gene>
<evidence type="ECO:0000313" key="1">
    <source>
        <dbReference type="EMBL" id="GAA0154079.1"/>
    </source>
</evidence>
<dbReference type="Proteomes" id="UP001454036">
    <property type="component" value="Unassembled WGS sequence"/>
</dbReference>
<accession>A0AAV3PQR6</accession>